<name>A0A914P7L1_9BILA</name>
<feature type="transmembrane region" description="Helical" evidence="6">
    <location>
        <begin position="497"/>
        <end position="516"/>
    </location>
</feature>
<evidence type="ECO:0000313" key="7">
    <source>
        <dbReference type="Proteomes" id="UP000887578"/>
    </source>
</evidence>
<reference evidence="8" key="1">
    <citation type="submission" date="2022-11" db="UniProtKB">
        <authorList>
            <consortium name="WormBaseParasite"/>
        </authorList>
    </citation>
    <scope>IDENTIFICATION</scope>
</reference>
<feature type="transmembrane region" description="Helical" evidence="6">
    <location>
        <begin position="143"/>
        <end position="162"/>
    </location>
</feature>
<keyword evidence="4 6" id="KW-0472">Membrane</keyword>
<feature type="transmembrane region" description="Helical" evidence="6">
    <location>
        <begin position="293"/>
        <end position="316"/>
    </location>
</feature>
<feature type="transmembrane region" description="Helical" evidence="6">
    <location>
        <begin position="434"/>
        <end position="454"/>
    </location>
</feature>
<dbReference type="Proteomes" id="UP000887578">
    <property type="component" value="Unplaced"/>
</dbReference>
<protein>
    <submittedName>
        <fullName evidence="8">Uncharacterized protein</fullName>
    </submittedName>
</protein>
<proteinExistence type="inferred from homology"/>
<dbReference type="GO" id="GO:0016409">
    <property type="term" value="F:palmitoyltransferase activity"/>
    <property type="evidence" value="ECO:0007669"/>
    <property type="project" value="TreeGrafter"/>
</dbReference>
<organism evidence="7 8">
    <name type="scientific">Panagrolaimus davidi</name>
    <dbReference type="NCBI Taxonomy" id="227884"/>
    <lineage>
        <taxon>Eukaryota</taxon>
        <taxon>Metazoa</taxon>
        <taxon>Ecdysozoa</taxon>
        <taxon>Nematoda</taxon>
        <taxon>Chromadorea</taxon>
        <taxon>Rhabditida</taxon>
        <taxon>Tylenchina</taxon>
        <taxon>Panagrolaimomorpha</taxon>
        <taxon>Panagrolaimoidea</taxon>
        <taxon>Panagrolaimidae</taxon>
        <taxon>Panagrolaimus</taxon>
    </lineage>
</organism>
<dbReference type="WBParaSite" id="PDA_v2.g13409.t1">
    <property type="protein sequence ID" value="PDA_v2.g13409.t1"/>
    <property type="gene ID" value="PDA_v2.g13409"/>
</dbReference>
<evidence type="ECO:0000313" key="8">
    <source>
        <dbReference type="WBParaSite" id="PDA_v2.g13409.t1"/>
    </source>
</evidence>
<dbReference type="AlphaFoldDB" id="A0A914P7L1"/>
<dbReference type="PANTHER" id="PTHR13285">
    <property type="entry name" value="ACYLTRANSFERASE"/>
    <property type="match status" value="1"/>
</dbReference>
<feature type="transmembrane region" description="Helical" evidence="6">
    <location>
        <begin position="106"/>
        <end position="123"/>
    </location>
</feature>
<keyword evidence="7" id="KW-1185">Reference proteome</keyword>
<feature type="transmembrane region" description="Helical" evidence="6">
    <location>
        <begin position="372"/>
        <end position="388"/>
    </location>
</feature>
<evidence type="ECO:0000256" key="2">
    <source>
        <dbReference type="ARBA" id="ARBA00022692"/>
    </source>
</evidence>
<dbReference type="InterPro" id="IPR004299">
    <property type="entry name" value="MBOAT_fam"/>
</dbReference>
<feature type="transmembrane region" description="Helical" evidence="6">
    <location>
        <begin position="210"/>
        <end position="231"/>
    </location>
</feature>
<evidence type="ECO:0000256" key="1">
    <source>
        <dbReference type="ARBA" id="ARBA00004141"/>
    </source>
</evidence>
<feature type="transmembrane region" description="Helical" evidence="6">
    <location>
        <begin position="252"/>
        <end position="273"/>
    </location>
</feature>
<feature type="transmembrane region" description="Helical" evidence="6">
    <location>
        <begin position="174"/>
        <end position="190"/>
    </location>
</feature>
<comment type="subcellular location">
    <subcellularLocation>
        <location evidence="1">Membrane</location>
        <topology evidence="1">Multi-pass membrane protein</topology>
    </subcellularLocation>
</comment>
<evidence type="ECO:0000256" key="4">
    <source>
        <dbReference type="ARBA" id="ARBA00023136"/>
    </source>
</evidence>
<feature type="transmembrane region" description="Helical" evidence="6">
    <location>
        <begin position="12"/>
        <end position="37"/>
    </location>
</feature>
<dbReference type="Pfam" id="PF03062">
    <property type="entry name" value="MBOAT"/>
    <property type="match status" value="1"/>
</dbReference>
<evidence type="ECO:0000256" key="3">
    <source>
        <dbReference type="ARBA" id="ARBA00022989"/>
    </source>
</evidence>
<accession>A0A914P7L1</accession>
<feature type="transmembrane region" description="Helical" evidence="6">
    <location>
        <begin position="80"/>
        <end position="97"/>
    </location>
</feature>
<evidence type="ECO:0000256" key="5">
    <source>
        <dbReference type="ARBA" id="ARBA00038268"/>
    </source>
</evidence>
<dbReference type="InterPro" id="IPR051085">
    <property type="entry name" value="MB_O-acyltransferase"/>
</dbReference>
<keyword evidence="2 6" id="KW-0812">Transmembrane</keyword>
<feature type="transmembrane region" description="Helical" evidence="6">
    <location>
        <begin position="394"/>
        <end position="413"/>
    </location>
</feature>
<dbReference type="GO" id="GO:0016020">
    <property type="term" value="C:membrane"/>
    <property type="evidence" value="ECO:0007669"/>
    <property type="project" value="UniProtKB-SubCell"/>
</dbReference>
<evidence type="ECO:0000256" key="6">
    <source>
        <dbReference type="SAM" id="Phobius"/>
    </source>
</evidence>
<comment type="similarity">
    <text evidence="5">Belongs to the membrane-bound acyltransferase family. HHAT subfamily.</text>
</comment>
<dbReference type="PANTHER" id="PTHR13285:SF22">
    <property type="entry name" value="PROTEIN-CYSTEINE N-PALMITOYLTRANSFERASE HHAT"/>
    <property type="match status" value="1"/>
</dbReference>
<dbReference type="GO" id="GO:0005783">
    <property type="term" value="C:endoplasmic reticulum"/>
    <property type="evidence" value="ECO:0007669"/>
    <property type="project" value="TreeGrafter"/>
</dbReference>
<sequence length="550" mass="64799">MSQTTIQKRKPIFFYPALPEIKLCFAVTIATVAYAWYCVYLASTKFQFKIGHMASVHDLPLIGQRFRDDTNWEWFRWRPHAFNALPFLAMHSILFNIGEKILPTKLWTYGIIGYSMIASAFMYTPQLLGISLLQGVLLFATTYFTKSWKCVWIASLPVLIFIMNFTSSVSDDPFLVLLFVSYTLLSYISFCLEWSRKSIPEMETETLPQIFTRMLFYAFYQPYQISVIVIYPEFEKQLKLRKTEPRNWKKTLIFIARIAFWWALTEAILYFFYFEAMLTDYHFAFKLPKNEFVTLGMAMGSFFHLKYVVIFGYQAVFARLDNMRPPDGPICISRVALYSKIWRAFDRGLYAYFKEYIFIPICSPTFSIPRKIFGVFASYTFVLIWHGFQHHNIVWIGLNIIELFLEYSAKILYSNPSVQMWREKRISDVNFRRILGWLQVVCFAVGLYSNFYFLGGSQVGQMFVQSKLILTKKFKGELLMTKLFAGIFWEETWTLRWPFFLLITLGYFYMQVAMEVDRNASLRAERQEIEEAEKEKLLKSGATKSTKKVN</sequence>
<keyword evidence="3 6" id="KW-1133">Transmembrane helix</keyword>